<sequence>MIKVQNNLRRFVCFLLVILASFIFVNSVSAVTLGISGNRFTLDGQAKFLVLSGYWDGLDAPNPSADLNYLKSKGFDGIRIFPNLWDYCAGCSSEFTPGNNPVIKPDGTINQSRLNQLISIIDTANSLGMIVDVTFARETIAGNCQASAGNPVICITEFKNGVISVVNALKNKTNVFYDLSNEYDHPAIDVPNADIIDLKNRIRSNVGTNIILSVSSSQPSGSVAINNARSMGMNLVSVHWASGTTELNTSLYPGSIISSLPTYVGEPYNTHSVSGYTSAELINGVVEAKKAGIAAWLFHSDATFLSNGEYPIRFQSNEQGFVNSFLSALQSVTWGGGGGGGGTVPPPTSGACINPAPATSTVPDMKSVVQGVAAAHPNWLQDVCNSYDFIDEVVRQLRAGPGGTRWAYEAKRANLSDPWQEGISYYYGSGNAPTPGTMSQYEVFAIDIVHQYCGVAGGGTNTADWNVADWPYRSPNLVEVAYLYPRNAGGSLPAPQLCTGQPPPQPPPPPTGPPTITGISPLRAAIGQTVEIYGTNLVEDIKLELSDGRFYTVTGVVDFQRTTLSFTVPDAPAGSYKISITGPSGSATSPQNLEVVAGGSGFPPPLNLGVPSEGLPTDLGQLIEAIFSWSLSLIGLVIFVRFFYAGFLWFTAAGNTNRTGQAKDIMKNAIYGALILFSAWLILNTINPDLVGGVFDLPGLSGTAPTSGTGGTGTAVTCNNGVCSNGFTGPCQAPTDCQ</sequence>
<dbReference type="Gene3D" id="2.60.40.10">
    <property type="entry name" value="Immunoglobulins"/>
    <property type="match status" value="1"/>
</dbReference>
<dbReference type="InterPro" id="IPR014756">
    <property type="entry name" value="Ig_E-set"/>
</dbReference>
<feature type="compositionally biased region" description="Pro residues" evidence="1">
    <location>
        <begin position="501"/>
        <end position="513"/>
    </location>
</feature>
<feature type="region of interest" description="Disordered" evidence="1">
    <location>
        <begin position="493"/>
        <end position="514"/>
    </location>
</feature>
<evidence type="ECO:0000256" key="2">
    <source>
        <dbReference type="SAM" id="Phobius"/>
    </source>
</evidence>
<dbReference type="InterPro" id="IPR017853">
    <property type="entry name" value="GH"/>
</dbReference>
<dbReference type="InterPro" id="IPR043993">
    <property type="entry name" value="T4SS_pilin"/>
</dbReference>
<protein>
    <recommendedName>
        <fullName evidence="3">IPT/TIG domain-containing protein</fullName>
    </recommendedName>
</protein>
<organism evidence="4 5">
    <name type="scientific">Candidatus Yanofskybacteria bacterium RIFCSPHIGHO2_01_FULL_41_21</name>
    <dbReference type="NCBI Taxonomy" id="1802660"/>
    <lineage>
        <taxon>Bacteria</taxon>
        <taxon>Candidatus Yanofskyibacteriota</taxon>
    </lineage>
</organism>
<feature type="domain" description="IPT/TIG" evidence="3">
    <location>
        <begin position="514"/>
        <end position="592"/>
    </location>
</feature>
<name>A0A1F8E979_9BACT</name>
<dbReference type="SUPFAM" id="SSF51445">
    <property type="entry name" value="(Trans)glycosidases"/>
    <property type="match status" value="1"/>
</dbReference>
<evidence type="ECO:0000313" key="4">
    <source>
        <dbReference type="EMBL" id="OGM97454.1"/>
    </source>
</evidence>
<feature type="transmembrane region" description="Helical" evidence="2">
    <location>
        <begin position="626"/>
        <end position="653"/>
    </location>
</feature>
<dbReference type="Proteomes" id="UP000178520">
    <property type="component" value="Unassembled WGS sequence"/>
</dbReference>
<gene>
    <name evidence="4" type="ORF">A2735_01845</name>
</gene>
<keyword evidence="2" id="KW-1133">Transmembrane helix</keyword>
<dbReference type="Gene3D" id="3.20.20.80">
    <property type="entry name" value="Glycosidases"/>
    <property type="match status" value="1"/>
</dbReference>
<evidence type="ECO:0000256" key="1">
    <source>
        <dbReference type="SAM" id="MobiDB-lite"/>
    </source>
</evidence>
<dbReference type="EMBL" id="MGJA01000012">
    <property type="protein sequence ID" value="OGM97454.1"/>
    <property type="molecule type" value="Genomic_DNA"/>
</dbReference>
<dbReference type="InterPro" id="IPR002909">
    <property type="entry name" value="IPT_dom"/>
</dbReference>
<keyword evidence="2" id="KW-0472">Membrane</keyword>
<evidence type="ECO:0000259" key="3">
    <source>
        <dbReference type="Pfam" id="PF01833"/>
    </source>
</evidence>
<proteinExistence type="predicted"/>
<keyword evidence="2" id="KW-0812">Transmembrane</keyword>
<dbReference type="Pfam" id="PF01833">
    <property type="entry name" value="TIG"/>
    <property type="match status" value="1"/>
</dbReference>
<feature type="transmembrane region" description="Helical" evidence="2">
    <location>
        <begin position="665"/>
        <end position="683"/>
    </location>
</feature>
<accession>A0A1F8E979</accession>
<evidence type="ECO:0000313" key="5">
    <source>
        <dbReference type="Proteomes" id="UP000178520"/>
    </source>
</evidence>
<dbReference type="STRING" id="1802660.A2735_01845"/>
<dbReference type="Pfam" id="PF18895">
    <property type="entry name" value="T4SS_pilin"/>
    <property type="match status" value="1"/>
</dbReference>
<comment type="caution">
    <text evidence="4">The sequence shown here is derived from an EMBL/GenBank/DDBJ whole genome shotgun (WGS) entry which is preliminary data.</text>
</comment>
<reference evidence="4 5" key="1">
    <citation type="journal article" date="2016" name="Nat. Commun.">
        <title>Thousands of microbial genomes shed light on interconnected biogeochemical processes in an aquifer system.</title>
        <authorList>
            <person name="Anantharaman K."/>
            <person name="Brown C.T."/>
            <person name="Hug L.A."/>
            <person name="Sharon I."/>
            <person name="Castelle C.J."/>
            <person name="Probst A.J."/>
            <person name="Thomas B.C."/>
            <person name="Singh A."/>
            <person name="Wilkins M.J."/>
            <person name="Karaoz U."/>
            <person name="Brodie E.L."/>
            <person name="Williams K.H."/>
            <person name="Hubbard S.S."/>
            <person name="Banfield J.F."/>
        </authorList>
    </citation>
    <scope>NUCLEOTIDE SEQUENCE [LARGE SCALE GENOMIC DNA]</scope>
</reference>
<dbReference type="InterPro" id="IPR013783">
    <property type="entry name" value="Ig-like_fold"/>
</dbReference>
<dbReference type="SUPFAM" id="SSF81296">
    <property type="entry name" value="E set domains"/>
    <property type="match status" value="1"/>
</dbReference>
<dbReference type="AlphaFoldDB" id="A0A1F8E979"/>